<dbReference type="RefSeq" id="WP_114310474.1">
    <property type="nucleotide sequence ID" value="NZ_QPJO01000004.1"/>
</dbReference>
<dbReference type="Proteomes" id="UP000253436">
    <property type="component" value="Unassembled WGS sequence"/>
</dbReference>
<comment type="caution">
    <text evidence="1">The sequence shown here is derived from an EMBL/GenBank/DDBJ whole genome shotgun (WGS) entry which is preliminary data.</text>
</comment>
<dbReference type="OrthoDB" id="1490226at2"/>
<name>A0A368ZID7_9FLAO</name>
<dbReference type="AlphaFoldDB" id="A0A368ZID7"/>
<protein>
    <submittedName>
        <fullName evidence="1">Uncharacterized protein</fullName>
    </submittedName>
</protein>
<organism evidence="1 2">
    <name type="scientific">Winogradskyella arenosi</name>
    <dbReference type="NCBI Taxonomy" id="533325"/>
    <lineage>
        <taxon>Bacteria</taxon>
        <taxon>Pseudomonadati</taxon>
        <taxon>Bacteroidota</taxon>
        <taxon>Flavobacteriia</taxon>
        <taxon>Flavobacteriales</taxon>
        <taxon>Flavobacteriaceae</taxon>
        <taxon>Winogradskyella</taxon>
    </lineage>
</organism>
<sequence>MRLSLIFILIFCFQPVSSQEKDLFKLEFTTNEKSDFETDYSSFKRKSEHFYEDETYIVKDSCRGEFGGVIEFRNKDTDRVFVAKATCPSSLIKTNSKFYLTTSLAHLSGSSGIYEINDPKELTELKVNDSEKDKFFKKKSDSGLKELYRNIGGTILVSFPYQDKLYFITSNKDGTYLTQQIDSKFIKIKKLLDDKVYTYETGIKITDKDHYVNNFQIGYGKEIGFFDIKDNVIRINLYK</sequence>
<evidence type="ECO:0000313" key="1">
    <source>
        <dbReference type="EMBL" id="RCW90915.1"/>
    </source>
</evidence>
<reference evidence="1 2" key="1">
    <citation type="submission" date="2018-07" db="EMBL/GenBank/DDBJ databases">
        <title>Genomic Encyclopedia of Type Strains, Phase III (KMG-III): the genomes of soil and plant-associated and newly described type strains.</title>
        <authorList>
            <person name="Whitman W."/>
        </authorList>
    </citation>
    <scope>NUCLEOTIDE SEQUENCE [LARGE SCALE GENOMIC DNA]</scope>
    <source>
        <strain evidence="1 2">CECT 7958</strain>
    </source>
</reference>
<accession>A0A368ZID7</accession>
<proteinExistence type="predicted"/>
<evidence type="ECO:0000313" key="2">
    <source>
        <dbReference type="Proteomes" id="UP000253436"/>
    </source>
</evidence>
<gene>
    <name evidence="1" type="ORF">DFQ08_104315</name>
</gene>
<dbReference type="EMBL" id="QPJO01000004">
    <property type="protein sequence ID" value="RCW90915.1"/>
    <property type="molecule type" value="Genomic_DNA"/>
</dbReference>
<keyword evidence="2" id="KW-1185">Reference proteome</keyword>